<dbReference type="InterPro" id="IPR003593">
    <property type="entry name" value="AAA+_ATPase"/>
</dbReference>
<dbReference type="Proteomes" id="UP000231070">
    <property type="component" value="Unassembled WGS sequence"/>
</dbReference>
<dbReference type="PANTHER" id="PTHR43514:SF10">
    <property type="entry name" value="MOLYBDENUM IMPORT ATP-BINDING PROTEIN MODC 2"/>
    <property type="match status" value="1"/>
</dbReference>
<feature type="domain" description="ABC transporter" evidence="11">
    <location>
        <begin position="3"/>
        <end position="239"/>
    </location>
</feature>
<feature type="domain" description="Mop" evidence="12">
    <location>
        <begin position="297"/>
        <end position="365"/>
    </location>
</feature>
<dbReference type="PANTHER" id="PTHR43514">
    <property type="entry name" value="ABC TRANSPORTER I FAMILY MEMBER 10"/>
    <property type="match status" value="1"/>
</dbReference>
<dbReference type="GO" id="GO:0005524">
    <property type="term" value="F:ATP binding"/>
    <property type="evidence" value="ECO:0007669"/>
    <property type="project" value="UniProtKB-KW"/>
</dbReference>
<dbReference type="SMART" id="SM00382">
    <property type="entry name" value="AAA"/>
    <property type="match status" value="1"/>
</dbReference>
<keyword evidence="7 13" id="KW-0067">ATP-binding</keyword>
<dbReference type="InterPro" id="IPR008995">
    <property type="entry name" value="Mo/tungstate-bd_C_term_dom"/>
</dbReference>
<dbReference type="GO" id="GO:0140359">
    <property type="term" value="F:ABC-type transporter activity"/>
    <property type="evidence" value="ECO:0007669"/>
    <property type="project" value="InterPro"/>
</dbReference>
<evidence type="ECO:0000256" key="5">
    <source>
        <dbReference type="ARBA" id="ARBA00022519"/>
    </source>
</evidence>
<keyword evidence="3" id="KW-1003">Cell membrane</keyword>
<dbReference type="Pfam" id="PF00005">
    <property type="entry name" value="ABC_tran"/>
    <property type="match status" value="1"/>
</dbReference>
<protein>
    <submittedName>
        <fullName evidence="13">Molybdenum ABC transporter ATP-binding protein</fullName>
    </submittedName>
</protein>
<dbReference type="Gene3D" id="2.40.50.100">
    <property type="match status" value="1"/>
</dbReference>
<dbReference type="SUPFAM" id="SSF52540">
    <property type="entry name" value="P-loop containing nucleoside triphosphate hydrolases"/>
    <property type="match status" value="1"/>
</dbReference>
<evidence type="ECO:0000256" key="7">
    <source>
        <dbReference type="ARBA" id="ARBA00022840"/>
    </source>
</evidence>
<dbReference type="GO" id="GO:0016887">
    <property type="term" value="F:ATP hydrolysis activity"/>
    <property type="evidence" value="ECO:0007669"/>
    <property type="project" value="InterPro"/>
</dbReference>
<dbReference type="GO" id="GO:0016020">
    <property type="term" value="C:membrane"/>
    <property type="evidence" value="ECO:0007669"/>
    <property type="project" value="InterPro"/>
</dbReference>
<keyword evidence="5" id="KW-0997">Cell inner membrane</keyword>
<comment type="caution">
    <text evidence="13">The sequence shown here is derived from an EMBL/GenBank/DDBJ whole genome shotgun (WGS) entry which is preliminary data.</text>
</comment>
<organism evidence="13 14">
    <name type="scientific">Pleomorphomonas carboxyditropha</name>
    <dbReference type="NCBI Taxonomy" id="2023338"/>
    <lineage>
        <taxon>Bacteria</taxon>
        <taxon>Pseudomonadati</taxon>
        <taxon>Pseudomonadota</taxon>
        <taxon>Alphaproteobacteria</taxon>
        <taxon>Hyphomicrobiales</taxon>
        <taxon>Pleomorphomonadaceae</taxon>
        <taxon>Pleomorphomonas</taxon>
    </lineage>
</organism>
<dbReference type="AlphaFoldDB" id="A0A2G9WSH9"/>
<keyword evidence="14" id="KW-1185">Reference proteome</keyword>
<dbReference type="SUPFAM" id="SSF50331">
    <property type="entry name" value="MOP-like"/>
    <property type="match status" value="1"/>
</dbReference>
<dbReference type="Pfam" id="PF03459">
    <property type="entry name" value="TOBE"/>
    <property type="match status" value="1"/>
</dbReference>
<name>A0A2G9WSH9_9HYPH</name>
<dbReference type="InterPro" id="IPR003439">
    <property type="entry name" value="ABC_transporter-like_ATP-bd"/>
</dbReference>
<keyword evidence="6" id="KW-0547">Nucleotide-binding</keyword>
<dbReference type="PROSITE" id="PS50893">
    <property type="entry name" value="ABC_TRANSPORTER_2"/>
    <property type="match status" value="1"/>
</dbReference>
<evidence type="ECO:0000256" key="10">
    <source>
        <dbReference type="PROSITE-ProRule" id="PRU01213"/>
    </source>
</evidence>
<evidence type="ECO:0000256" key="8">
    <source>
        <dbReference type="ARBA" id="ARBA00022967"/>
    </source>
</evidence>
<dbReference type="OrthoDB" id="9802264at2"/>
<dbReference type="InterPro" id="IPR050334">
    <property type="entry name" value="Molybdenum_import_ModC"/>
</dbReference>
<evidence type="ECO:0000259" key="11">
    <source>
        <dbReference type="PROSITE" id="PS50893"/>
    </source>
</evidence>
<proteinExistence type="inferred from homology"/>
<reference evidence="13 14" key="1">
    <citation type="submission" date="2017-08" db="EMBL/GenBank/DDBJ databases">
        <title>Pleomorphomonas carboxidotrophicus sp. nov., a new mesophilic hydrogenogenic carboxidotroph.</title>
        <authorList>
            <person name="Esquivel-Elizondo S."/>
            <person name="Krajmalnik-Brown R."/>
            <person name="Maldonado J."/>
        </authorList>
    </citation>
    <scope>NUCLEOTIDE SEQUENCE [LARGE SCALE GENOMIC DNA]</scope>
    <source>
        <strain evidence="13 14">SVCO-16</strain>
    </source>
</reference>
<dbReference type="InterPro" id="IPR004606">
    <property type="entry name" value="Mop_domain"/>
</dbReference>
<sequence>MADSGTGITANFKLGLSSFDLDVRFELPARGVTAFFGHSGSGKTTILRCVAGLTRAPTAFLRFGDSVWQDEERGLFVPTHRRPIGVVFQEASLFPHLSVLGNLCYGMKRAGLKAADADFDATVGLLGIESLLLRSPAKLSGGERQRVAIARALLRRPRLLLMDEPLAALDLKRKSEILPYLERLHDELDIPILYVSHSPDEVARLADTVVLLQNGRIVAQGPVWETMGRLDLVPFFSEDAAVVIPMVVGEHESDGLTRLDFAGGHLLVGKRQEIVGQRVRVRIQASDVSISLTHHADMSIQNILMAKVLQIADAAEPGHALVELRIAEQTQFIARVTKRSVERLGLRPQALVWAQVKAVAIMGNS</sequence>
<dbReference type="InterPro" id="IPR011868">
    <property type="entry name" value="ModC_ABC_ATP-bd"/>
</dbReference>
<gene>
    <name evidence="13" type="primary">modC</name>
    <name evidence="13" type="ORF">CJ014_19625</name>
</gene>
<keyword evidence="2" id="KW-0813">Transport</keyword>
<evidence type="ECO:0000256" key="1">
    <source>
        <dbReference type="ARBA" id="ARBA00005417"/>
    </source>
</evidence>
<evidence type="ECO:0000313" key="13">
    <source>
        <dbReference type="EMBL" id="PIO97671.1"/>
    </source>
</evidence>
<evidence type="ECO:0000259" key="12">
    <source>
        <dbReference type="PROSITE" id="PS51866"/>
    </source>
</evidence>
<dbReference type="EMBL" id="NQVN01000016">
    <property type="protein sequence ID" value="PIO97671.1"/>
    <property type="molecule type" value="Genomic_DNA"/>
</dbReference>
<dbReference type="InterPro" id="IPR017871">
    <property type="entry name" value="ABC_transporter-like_CS"/>
</dbReference>
<evidence type="ECO:0000313" key="14">
    <source>
        <dbReference type="Proteomes" id="UP000231070"/>
    </source>
</evidence>
<keyword evidence="9" id="KW-0472">Membrane</keyword>
<evidence type="ECO:0000256" key="6">
    <source>
        <dbReference type="ARBA" id="ARBA00022741"/>
    </source>
</evidence>
<comment type="similarity">
    <text evidence="1">Belongs to the ABC transporter superfamily.</text>
</comment>
<evidence type="ECO:0000256" key="9">
    <source>
        <dbReference type="ARBA" id="ARBA00023136"/>
    </source>
</evidence>
<dbReference type="PROSITE" id="PS00211">
    <property type="entry name" value="ABC_TRANSPORTER_1"/>
    <property type="match status" value="1"/>
</dbReference>
<keyword evidence="8" id="KW-1278">Translocase</keyword>
<accession>A0A2G9WSH9</accession>
<dbReference type="PROSITE" id="PS51866">
    <property type="entry name" value="MOP"/>
    <property type="match status" value="1"/>
</dbReference>
<dbReference type="GO" id="GO:0015098">
    <property type="term" value="F:molybdate ion transmembrane transporter activity"/>
    <property type="evidence" value="ECO:0007669"/>
    <property type="project" value="InterPro"/>
</dbReference>
<dbReference type="NCBIfam" id="TIGR02142">
    <property type="entry name" value="modC_ABC"/>
    <property type="match status" value="1"/>
</dbReference>
<dbReference type="InterPro" id="IPR027417">
    <property type="entry name" value="P-loop_NTPase"/>
</dbReference>
<dbReference type="Gene3D" id="3.40.50.300">
    <property type="entry name" value="P-loop containing nucleotide triphosphate hydrolases"/>
    <property type="match status" value="1"/>
</dbReference>
<evidence type="ECO:0000256" key="4">
    <source>
        <dbReference type="ARBA" id="ARBA00022505"/>
    </source>
</evidence>
<evidence type="ECO:0000256" key="2">
    <source>
        <dbReference type="ARBA" id="ARBA00022448"/>
    </source>
</evidence>
<keyword evidence="4 10" id="KW-0500">Molybdenum</keyword>
<evidence type="ECO:0000256" key="3">
    <source>
        <dbReference type="ARBA" id="ARBA00022475"/>
    </source>
</evidence>
<dbReference type="InterPro" id="IPR005116">
    <property type="entry name" value="Transp-assoc_OB_typ1"/>
</dbReference>
<dbReference type="RefSeq" id="WP_100082194.1">
    <property type="nucleotide sequence ID" value="NZ_NQVN01000016.1"/>
</dbReference>